<evidence type="ECO:0000313" key="2">
    <source>
        <dbReference type="Proteomes" id="UP000316688"/>
    </source>
</evidence>
<dbReference type="InterPro" id="IPR011004">
    <property type="entry name" value="Trimer_LpxA-like_sf"/>
</dbReference>
<dbReference type="GO" id="GO:0016746">
    <property type="term" value="F:acyltransferase activity"/>
    <property type="evidence" value="ECO:0007669"/>
    <property type="project" value="UniProtKB-KW"/>
</dbReference>
<keyword evidence="1" id="KW-0012">Acyltransferase</keyword>
<dbReference type="EMBL" id="VMKP01000001">
    <property type="protein sequence ID" value="TVO66708.1"/>
    <property type="molecule type" value="Genomic_DNA"/>
</dbReference>
<gene>
    <name evidence="1" type="ORF">FPL11_03230</name>
</gene>
<dbReference type="Gene3D" id="2.160.10.10">
    <property type="entry name" value="Hexapeptide repeat proteins"/>
    <property type="match status" value="1"/>
</dbReference>
<dbReference type="Pfam" id="PF14602">
    <property type="entry name" value="Hexapep_2"/>
    <property type="match status" value="1"/>
</dbReference>
<dbReference type="CDD" id="cd04647">
    <property type="entry name" value="LbH_MAT_like"/>
    <property type="match status" value="1"/>
</dbReference>
<keyword evidence="1" id="KW-0808">Transferase</keyword>
<comment type="caution">
    <text evidence="1">The sequence shown here is derived from an EMBL/GenBank/DDBJ whole genome shotgun (WGS) entry which is preliminary data.</text>
</comment>
<dbReference type="RefSeq" id="WP_144347207.1">
    <property type="nucleotide sequence ID" value="NZ_VMKP01000001.1"/>
</dbReference>
<dbReference type="SUPFAM" id="SSF51161">
    <property type="entry name" value="Trimeric LpxA-like enzymes"/>
    <property type="match status" value="1"/>
</dbReference>
<protein>
    <submittedName>
        <fullName evidence="1">Acyltransferase</fullName>
    </submittedName>
</protein>
<dbReference type="InterPro" id="IPR051159">
    <property type="entry name" value="Hexapeptide_acetyltransf"/>
</dbReference>
<evidence type="ECO:0000313" key="1">
    <source>
        <dbReference type="EMBL" id="TVO66708.1"/>
    </source>
</evidence>
<name>A0A557RNK3_9GAMM</name>
<organism evidence="1 2">
    <name type="scientific">Spiribacter aquaticus</name>
    <dbReference type="NCBI Taxonomy" id="1935996"/>
    <lineage>
        <taxon>Bacteria</taxon>
        <taxon>Pseudomonadati</taxon>
        <taxon>Pseudomonadota</taxon>
        <taxon>Gammaproteobacteria</taxon>
        <taxon>Chromatiales</taxon>
        <taxon>Ectothiorhodospiraceae</taxon>
        <taxon>Spiribacter</taxon>
    </lineage>
</organism>
<dbReference type="PANTHER" id="PTHR23416">
    <property type="entry name" value="SIALIC ACID SYNTHASE-RELATED"/>
    <property type="match status" value="1"/>
</dbReference>
<dbReference type="AlphaFoldDB" id="A0A557RNK3"/>
<keyword evidence="2" id="KW-1185">Reference proteome</keyword>
<accession>A0A557RNK3</accession>
<dbReference type="InterPro" id="IPR001451">
    <property type="entry name" value="Hexapep"/>
</dbReference>
<reference evidence="1 2" key="1">
    <citation type="submission" date="2019-07" db="EMBL/GenBank/DDBJ databases">
        <title>Reclasification of Spiribacter aquaticus.</title>
        <authorList>
            <person name="Leon M.J."/>
            <person name="Sanchez-Porro C."/>
            <person name="Ventosa A."/>
        </authorList>
    </citation>
    <scope>NUCLEOTIDE SEQUENCE [LARGE SCALE GENOMIC DNA]</scope>
    <source>
        <strain evidence="1 2">SP30</strain>
    </source>
</reference>
<dbReference type="Proteomes" id="UP000316688">
    <property type="component" value="Unassembled WGS sequence"/>
</dbReference>
<sequence length="183" mass="20461">MNNRRIKLPRFLVKEIIKRVLTRVKYIGLKNTLTYFFFQRILRINSHVEWPVHWASIVSSPDRIQRGSFRPYPGYMPGQYIQAVNGVVIGRNVRLGPGVKIISADHDVNDFQVHLVNSPIYIGDNCWLGADSVILPGVKLGNHVVVAAGAVVTKSFGENVLVGGIPARVIKRIGAYQGKVDYI</sequence>
<proteinExistence type="predicted"/>